<dbReference type="GO" id="GO:0000155">
    <property type="term" value="F:phosphorelay sensor kinase activity"/>
    <property type="evidence" value="ECO:0007669"/>
    <property type="project" value="InterPro"/>
</dbReference>
<dbReference type="Pfam" id="PF17203">
    <property type="entry name" value="sCache_3_2"/>
    <property type="match status" value="1"/>
</dbReference>
<evidence type="ECO:0000256" key="12">
    <source>
        <dbReference type="SAM" id="Phobius"/>
    </source>
</evidence>
<dbReference type="NCBIfam" id="TIGR00229">
    <property type="entry name" value="sensory_box"/>
    <property type="match status" value="1"/>
</dbReference>
<dbReference type="Proteomes" id="UP000324298">
    <property type="component" value="Unassembled WGS sequence"/>
</dbReference>
<feature type="coiled-coil region" evidence="11">
    <location>
        <begin position="252"/>
        <end position="289"/>
    </location>
</feature>
<dbReference type="PANTHER" id="PTHR43047">
    <property type="entry name" value="TWO-COMPONENT HISTIDINE PROTEIN KINASE"/>
    <property type="match status" value="1"/>
</dbReference>
<gene>
    <name evidence="16" type="ORF">ET418_17525</name>
</gene>
<dbReference type="SUPFAM" id="SSF55785">
    <property type="entry name" value="PYP-like sensor domain (PAS domain)"/>
    <property type="match status" value="1"/>
</dbReference>
<name>A0A5A9X5E3_9BACT</name>
<evidence type="ECO:0000256" key="2">
    <source>
        <dbReference type="ARBA" id="ARBA00004651"/>
    </source>
</evidence>
<keyword evidence="4" id="KW-1003">Cell membrane</keyword>
<dbReference type="InterPro" id="IPR003594">
    <property type="entry name" value="HATPase_dom"/>
</dbReference>
<keyword evidence="9 12" id="KW-1133">Transmembrane helix</keyword>
<keyword evidence="6" id="KW-0808">Transferase</keyword>
<dbReference type="PROSITE" id="PS50112">
    <property type="entry name" value="PAS"/>
    <property type="match status" value="1"/>
</dbReference>
<evidence type="ECO:0000256" key="4">
    <source>
        <dbReference type="ARBA" id="ARBA00022475"/>
    </source>
</evidence>
<evidence type="ECO:0000259" key="15">
    <source>
        <dbReference type="PROSITE" id="PS50885"/>
    </source>
</evidence>
<proteinExistence type="predicted"/>
<dbReference type="InterPro" id="IPR003660">
    <property type="entry name" value="HAMP_dom"/>
</dbReference>
<dbReference type="InterPro" id="IPR004358">
    <property type="entry name" value="Sig_transdc_His_kin-like_C"/>
</dbReference>
<dbReference type="CDD" id="cd00082">
    <property type="entry name" value="HisKA"/>
    <property type="match status" value="1"/>
</dbReference>
<sequence>MKQSLEKRIILFSFVILSMTTLANTGMDIAVFRRDYIQEMELRSQGLAAAFKANIEKVLALGINIRDVAGLADKCREIVQSDPEMAYCAIKGKDGAVLFVSDSSFAQLDFSRSGSGEGDKGTLNSNTIEGPKGSYYDTQTPVRTFDGETAASIHIGFPQQVIDQKVHAIVLRSIIVFFAFFIASFALVVYFLKRSIMEPISSLLEGVTRISRGDFTTPMQELPVYELNELSVKINAMAAALETRDTALRDNYKELSATHSQLHDSYQQLEKLSLELEKSEEIYKKLLEESGDAIIILDQSETIIIANKMVEEFLGYPATDFVGKHVTALLLLLKLENIQHFLRDIADAFQGNHVTREVVIFNSRQEQLVGMIRASCVAMGENSLLQVIIRDVTKEREIITNLEKSAAGLARLNRMKDSFLGLASHELKTPLTVVMGYADLLQSDLKDQLPAAAHEMVQNISNAAARLDTVIKDMIDVSKIDQKQLDLHLEQVDVNGLVEETIRELRFFFALRKQEIGVALDNSLPMIHGDRTRLLQLLSNILGNAIKFTPDGGRISVKTSLKYLRRDPQVAGFDGVFSLNTDKEQQVFLEIIVSDTGIGIDQDDQMRIFDKFYEVGNIEEHSSGKVAFKSRGAGLGLSIAKGVAEMHGGSIWVESQGYDQSTCPGTTFHILLPIEPLSLAGGTAVDTMN</sequence>
<evidence type="ECO:0000256" key="7">
    <source>
        <dbReference type="ARBA" id="ARBA00022692"/>
    </source>
</evidence>
<evidence type="ECO:0000256" key="6">
    <source>
        <dbReference type="ARBA" id="ARBA00022679"/>
    </source>
</evidence>
<dbReference type="Gene3D" id="3.30.450.20">
    <property type="entry name" value="PAS domain"/>
    <property type="match status" value="1"/>
</dbReference>
<dbReference type="PROSITE" id="PS50109">
    <property type="entry name" value="HIS_KIN"/>
    <property type="match status" value="1"/>
</dbReference>
<dbReference type="SUPFAM" id="SSF55874">
    <property type="entry name" value="ATPase domain of HSP90 chaperone/DNA topoisomerase II/histidine kinase"/>
    <property type="match status" value="1"/>
</dbReference>
<dbReference type="OrthoDB" id="9792991at2"/>
<evidence type="ECO:0000313" key="17">
    <source>
        <dbReference type="Proteomes" id="UP000324298"/>
    </source>
</evidence>
<organism evidence="16 17">
    <name type="scientific">Oryzomonas rubra</name>
    <dbReference type="NCBI Taxonomy" id="2509454"/>
    <lineage>
        <taxon>Bacteria</taxon>
        <taxon>Pseudomonadati</taxon>
        <taxon>Thermodesulfobacteriota</taxon>
        <taxon>Desulfuromonadia</taxon>
        <taxon>Geobacterales</taxon>
        <taxon>Geobacteraceae</taxon>
        <taxon>Oryzomonas</taxon>
    </lineage>
</organism>
<dbReference type="PANTHER" id="PTHR43047:SF72">
    <property type="entry name" value="OSMOSENSING HISTIDINE PROTEIN KINASE SLN1"/>
    <property type="match status" value="1"/>
</dbReference>
<dbReference type="SMART" id="SM00387">
    <property type="entry name" value="HATPase_c"/>
    <property type="match status" value="1"/>
</dbReference>
<keyword evidence="17" id="KW-1185">Reference proteome</keyword>
<feature type="domain" description="Histidine kinase" evidence="13">
    <location>
        <begin position="422"/>
        <end position="676"/>
    </location>
</feature>
<comment type="catalytic activity">
    <reaction evidence="1">
        <text>ATP + protein L-histidine = ADP + protein N-phospho-L-histidine.</text>
        <dbReference type="EC" id="2.7.13.3"/>
    </reaction>
</comment>
<evidence type="ECO:0000259" key="13">
    <source>
        <dbReference type="PROSITE" id="PS50109"/>
    </source>
</evidence>
<protein>
    <recommendedName>
        <fullName evidence="3">histidine kinase</fullName>
        <ecNumber evidence="3">2.7.13.3</ecNumber>
    </recommendedName>
</protein>
<evidence type="ECO:0000256" key="3">
    <source>
        <dbReference type="ARBA" id="ARBA00012438"/>
    </source>
</evidence>
<feature type="domain" description="PAS" evidence="14">
    <location>
        <begin position="279"/>
        <end position="352"/>
    </location>
</feature>
<dbReference type="InterPro" id="IPR000014">
    <property type="entry name" value="PAS"/>
</dbReference>
<dbReference type="InterPro" id="IPR036097">
    <property type="entry name" value="HisK_dim/P_sf"/>
</dbReference>
<evidence type="ECO:0000256" key="5">
    <source>
        <dbReference type="ARBA" id="ARBA00022553"/>
    </source>
</evidence>
<evidence type="ECO:0000313" key="16">
    <source>
        <dbReference type="EMBL" id="KAA0888014.1"/>
    </source>
</evidence>
<dbReference type="InterPro" id="IPR033463">
    <property type="entry name" value="sCache_3"/>
</dbReference>
<dbReference type="Pfam" id="PF13426">
    <property type="entry name" value="PAS_9"/>
    <property type="match status" value="1"/>
</dbReference>
<evidence type="ECO:0000256" key="9">
    <source>
        <dbReference type="ARBA" id="ARBA00022989"/>
    </source>
</evidence>
<reference evidence="16 17" key="1">
    <citation type="submission" date="2019-04" db="EMBL/GenBank/DDBJ databases">
        <title>Geobacter ruber sp. nov., ferric-reducing bacteria isolated from paddy soil.</title>
        <authorList>
            <person name="Xu Z."/>
            <person name="Masuda Y."/>
            <person name="Itoh H."/>
            <person name="Senoo K."/>
        </authorList>
    </citation>
    <scope>NUCLEOTIDE SEQUENCE [LARGE SCALE GENOMIC DNA]</scope>
    <source>
        <strain evidence="16 17">Red88</strain>
    </source>
</reference>
<dbReference type="InterPro" id="IPR003661">
    <property type="entry name" value="HisK_dim/P_dom"/>
</dbReference>
<keyword evidence="5" id="KW-0597">Phosphoprotein</keyword>
<dbReference type="GO" id="GO:0005886">
    <property type="term" value="C:plasma membrane"/>
    <property type="evidence" value="ECO:0007669"/>
    <property type="project" value="UniProtKB-SubCell"/>
</dbReference>
<dbReference type="SMART" id="SM00091">
    <property type="entry name" value="PAS"/>
    <property type="match status" value="1"/>
</dbReference>
<comment type="caution">
    <text evidence="16">The sequence shown here is derived from an EMBL/GenBank/DDBJ whole genome shotgun (WGS) entry which is preliminary data.</text>
</comment>
<feature type="transmembrane region" description="Helical" evidence="12">
    <location>
        <begin position="169"/>
        <end position="192"/>
    </location>
</feature>
<dbReference type="SUPFAM" id="SSF47384">
    <property type="entry name" value="Homodimeric domain of signal transducing histidine kinase"/>
    <property type="match status" value="1"/>
</dbReference>
<evidence type="ECO:0000256" key="1">
    <source>
        <dbReference type="ARBA" id="ARBA00000085"/>
    </source>
</evidence>
<evidence type="ECO:0000256" key="10">
    <source>
        <dbReference type="ARBA" id="ARBA00023136"/>
    </source>
</evidence>
<dbReference type="InterPro" id="IPR005467">
    <property type="entry name" value="His_kinase_dom"/>
</dbReference>
<dbReference type="EMBL" id="SRSD01000013">
    <property type="protein sequence ID" value="KAA0888014.1"/>
    <property type="molecule type" value="Genomic_DNA"/>
</dbReference>
<dbReference type="InterPro" id="IPR035965">
    <property type="entry name" value="PAS-like_dom_sf"/>
</dbReference>
<keyword evidence="7 12" id="KW-0812">Transmembrane</keyword>
<dbReference type="AlphaFoldDB" id="A0A5A9X5E3"/>
<dbReference type="Gene3D" id="3.30.565.10">
    <property type="entry name" value="Histidine kinase-like ATPase, C-terminal domain"/>
    <property type="match status" value="1"/>
</dbReference>
<dbReference type="EC" id="2.7.13.3" evidence="3"/>
<keyword evidence="11" id="KW-0175">Coiled coil</keyword>
<dbReference type="RefSeq" id="WP_149309861.1">
    <property type="nucleotide sequence ID" value="NZ_SRSD01000013.1"/>
</dbReference>
<accession>A0A5A9X5E3</accession>
<evidence type="ECO:0000259" key="14">
    <source>
        <dbReference type="PROSITE" id="PS50112"/>
    </source>
</evidence>
<dbReference type="CDD" id="cd00130">
    <property type="entry name" value="PAS"/>
    <property type="match status" value="1"/>
</dbReference>
<keyword evidence="10 12" id="KW-0472">Membrane</keyword>
<evidence type="ECO:0000256" key="11">
    <source>
        <dbReference type="SAM" id="Coils"/>
    </source>
</evidence>
<dbReference type="SMART" id="SM00388">
    <property type="entry name" value="HisKA"/>
    <property type="match status" value="1"/>
</dbReference>
<evidence type="ECO:0000256" key="8">
    <source>
        <dbReference type="ARBA" id="ARBA00022777"/>
    </source>
</evidence>
<dbReference type="Pfam" id="PF02518">
    <property type="entry name" value="HATPase_c"/>
    <property type="match status" value="1"/>
</dbReference>
<dbReference type="Gene3D" id="6.10.340.10">
    <property type="match status" value="1"/>
</dbReference>
<comment type="subcellular location">
    <subcellularLocation>
        <location evidence="2">Cell membrane</location>
        <topology evidence="2">Multi-pass membrane protein</topology>
    </subcellularLocation>
</comment>
<dbReference type="SMART" id="SM00304">
    <property type="entry name" value="HAMP"/>
    <property type="match status" value="1"/>
</dbReference>
<dbReference type="Pfam" id="PF00672">
    <property type="entry name" value="HAMP"/>
    <property type="match status" value="1"/>
</dbReference>
<dbReference type="Gene3D" id="1.10.287.130">
    <property type="match status" value="1"/>
</dbReference>
<dbReference type="PROSITE" id="PS50885">
    <property type="entry name" value="HAMP"/>
    <property type="match status" value="1"/>
</dbReference>
<dbReference type="InterPro" id="IPR036890">
    <property type="entry name" value="HATPase_C_sf"/>
</dbReference>
<feature type="domain" description="HAMP" evidence="15">
    <location>
        <begin position="194"/>
        <end position="246"/>
    </location>
</feature>
<dbReference type="Pfam" id="PF00512">
    <property type="entry name" value="HisKA"/>
    <property type="match status" value="1"/>
</dbReference>
<dbReference type="GO" id="GO:0009927">
    <property type="term" value="F:histidine phosphotransfer kinase activity"/>
    <property type="evidence" value="ECO:0007669"/>
    <property type="project" value="TreeGrafter"/>
</dbReference>
<dbReference type="PRINTS" id="PR00344">
    <property type="entry name" value="BCTRLSENSOR"/>
</dbReference>
<dbReference type="CDD" id="cd06225">
    <property type="entry name" value="HAMP"/>
    <property type="match status" value="1"/>
</dbReference>
<keyword evidence="8" id="KW-0418">Kinase</keyword>